<evidence type="ECO:0000313" key="3">
    <source>
        <dbReference type="Proteomes" id="UP001500151"/>
    </source>
</evidence>
<reference evidence="3" key="1">
    <citation type="journal article" date="2019" name="Int. J. Syst. Evol. Microbiol.">
        <title>The Global Catalogue of Microorganisms (GCM) 10K type strain sequencing project: providing services to taxonomists for standard genome sequencing and annotation.</title>
        <authorList>
            <consortium name="The Broad Institute Genomics Platform"/>
            <consortium name="The Broad Institute Genome Sequencing Center for Infectious Disease"/>
            <person name="Wu L."/>
            <person name="Ma J."/>
        </authorList>
    </citation>
    <scope>NUCLEOTIDE SEQUENCE [LARGE SCALE GENOMIC DNA]</scope>
    <source>
        <strain evidence="3">JCM 4524</strain>
    </source>
</reference>
<dbReference type="Pfam" id="PF20329">
    <property type="entry name" value="DUF6624"/>
    <property type="match status" value="1"/>
</dbReference>
<organism evidence="2 3">
    <name type="scientific">Streptomyces vastus</name>
    <dbReference type="NCBI Taxonomy" id="285451"/>
    <lineage>
        <taxon>Bacteria</taxon>
        <taxon>Bacillati</taxon>
        <taxon>Actinomycetota</taxon>
        <taxon>Actinomycetes</taxon>
        <taxon>Kitasatosporales</taxon>
        <taxon>Streptomycetaceae</taxon>
        <taxon>Streptomyces</taxon>
    </lineage>
</organism>
<evidence type="ECO:0000256" key="1">
    <source>
        <dbReference type="SAM" id="MobiDB-lite"/>
    </source>
</evidence>
<feature type="compositionally biased region" description="Basic and acidic residues" evidence="1">
    <location>
        <begin position="10"/>
        <end position="32"/>
    </location>
</feature>
<protein>
    <submittedName>
        <fullName evidence="2">Uncharacterized protein</fullName>
    </submittedName>
</protein>
<sequence>MNGIGASRHLTQDAPHDEQHEEHAALAHDAPQDRGTGVLPALASALARELVRRAEEEQLLMRQAQRNRTPGLRRRILDCRKDNAEALKAIVRRHAWPTADLVGAEASTAALMILLHAPDLDFQLSCRDLIAQATADGRCPALHHAYIADHCAVELGQPQYYGTRIDPSTFRPYPTRCPDTLDERRRDVGLAPLEEQMRMLRHGA</sequence>
<dbReference type="EMBL" id="BAAASJ010000042">
    <property type="protein sequence ID" value="GAA2641434.1"/>
    <property type="molecule type" value="Genomic_DNA"/>
</dbReference>
<dbReference type="Proteomes" id="UP001500151">
    <property type="component" value="Unassembled WGS sequence"/>
</dbReference>
<accession>A0ABP6DCH3</accession>
<comment type="caution">
    <text evidence="2">The sequence shown here is derived from an EMBL/GenBank/DDBJ whole genome shotgun (WGS) entry which is preliminary data.</text>
</comment>
<feature type="region of interest" description="Disordered" evidence="1">
    <location>
        <begin position="1"/>
        <end position="34"/>
    </location>
</feature>
<gene>
    <name evidence="2" type="ORF">GCM10010307_42910</name>
</gene>
<name>A0ABP6DCH3_9ACTN</name>
<proteinExistence type="predicted"/>
<dbReference type="InterPro" id="IPR046732">
    <property type="entry name" value="DUF6624"/>
</dbReference>
<keyword evidence="3" id="KW-1185">Reference proteome</keyword>
<dbReference type="RefSeq" id="WP_344392046.1">
    <property type="nucleotide sequence ID" value="NZ_BAAASJ010000042.1"/>
</dbReference>
<evidence type="ECO:0000313" key="2">
    <source>
        <dbReference type="EMBL" id="GAA2641434.1"/>
    </source>
</evidence>